<dbReference type="Proteomes" id="UP000319349">
    <property type="component" value="Chromosome"/>
</dbReference>
<dbReference type="PROSITE" id="PS51462">
    <property type="entry name" value="NUDIX"/>
    <property type="match status" value="1"/>
</dbReference>
<dbReference type="InterPro" id="IPR000086">
    <property type="entry name" value="NUDIX_hydrolase_dom"/>
</dbReference>
<evidence type="ECO:0000256" key="1">
    <source>
        <dbReference type="ARBA" id="ARBA00001946"/>
    </source>
</evidence>
<dbReference type="GO" id="GO:0016787">
    <property type="term" value="F:hydrolase activity"/>
    <property type="evidence" value="ECO:0007669"/>
    <property type="project" value="UniProtKB-KW"/>
</dbReference>
<dbReference type="InterPro" id="IPR020084">
    <property type="entry name" value="NUDIX_hydrolase_CS"/>
</dbReference>
<dbReference type="PROSITE" id="PS00893">
    <property type="entry name" value="NUDIX_BOX"/>
    <property type="match status" value="1"/>
</dbReference>
<dbReference type="RefSeq" id="WP_081088142.1">
    <property type="nucleotide sequence ID" value="NZ_CP038228.1"/>
</dbReference>
<dbReference type="PRINTS" id="PR00502">
    <property type="entry name" value="NUDIXFAMILY"/>
</dbReference>
<protein>
    <submittedName>
        <fullName evidence="5">NUDIX hydrolase</fullName>
    </submittedName>
</protein>
<reference evidence="5 6" key="1">
    <citation type="submission" date="2019-03" db="EMBL/GenBank/DDBJ databases">
        <title>Tal1 in Xanthomonas translucens pv. cerealis Contributes to Virulence in Bacterial Leaf Streak of Wheat.</title>
        <authorList>
            <person name="Shah S.M.A."/>
            <person name="Haq F."/>
            <person name="Ma W."/>
            <person name="Xu X."/>
            <person name="Wang S."/>
            <person name="Xu Z."/>
            <person name="Zou L."/>
            <person name="Zhu B."/>
            <person name="Chen G."/>
        </authorList>
    </citation>
    <scope>NUCLEOTIDE SEQUENCE [LARGE SCALE GENOMIC DNA]</scope>
    <source>
        <strain evidence="5 6">01</strain>
    </source>
</reference>
<organism evidence="5 6">
    <name type="scientific">Xanthomonas cerealis pv. cerealis</name>
    <dbReference type="NCBI Taxonomy" id="152263"/>
    <lineage>
        <taxon>Bacteria</taxon>
        <taxon>Pseudomonadati</taxon>
        <taxon>Pseudomonadota</taxon>
        <taxon>Gammaproteobacteria</taxon>
        <taxon>Lysobacterales</taxon>
        <taxon>Lysobacteraceae</taxon>
        <taxon>Xanthomonas</taxon>
        <taxon>Xanthomonas translucens group</taxon>
        <taxon>Xanthomonas cerealis</taxon>
    </lineage>
</organism>
<dbReference type="Gene3D" id="3.90.79.10">
    <property type="entry name" value="Nucleoside Triphosphate Pyrophosphohydrolase"/>
    <property type="match status" value="1"/>
</dbReference>
<dbReference type="PANTHER" id="PTHR43046:SF2">
    <property type="entry name" value="8-OXO-DGTP DIPHOSPHATASE-RELATED"/>
    <property type="match status" value="1"/>
</dbReference>
<dbReference type="SUPFAM" id="SSF55811">
    <property type="entry name" value="Nudix"/>
    <property type="match status" value="1"/>
</dbReference>
<evidence type="ECO:0000256" key="2">
    <source>
        <dbReference type="ARBA" id="ARBA00022801"/>
    </source>
</evidence>
<comment type="cofactor">
    <cofactor evidence="1">
        <name>Mg(2+)</name>
        <dbReference type="ChEBI" id="CHEBI:18420"/>
    </cofactor>
</comment>
<accession>A0A514ECK1</accession>
<comment type="similarity">
    <text evidence="3">Belongs to the Nudix hydrolase family.</text>
</comment>
<evidence type="ECO:0000256" key="3">
    <source>
        <dbReference type="RuleBase" id="RU003476"/>
    </source>
</evidence>
<dbReference type="InterPro" id="IPR015797">
    <property type="entry name" value="NUDIX_hydrolase-like_dom_sf"/>
</dbReference>
<keyword evidence="2 3" id="KW-0378">Hydrolase</keyword>
<dbReference type="EMBL" id="CP038228">
    <property type="protein sequence ID" value="QDI03769.1"/>
    <property type="molecule type" value="Genomic_DNA"/>
</dbReference>
<gene>
    <name evidence="5" type="ORF">E4A48_08700</name>
</gene>
<evidence type="ECO:0000313" key="5">
    <source>
        <dbReference type="EMBL" id="QDI03769.1"/>
    </source>
</evidence>
<keyword evidence="6" id="KW-1185">Reference proteome</keyword>
<proteinExistence type="inferred from homology"/>
<sequence length="138" mass="15587">MTTIGVFANILNERQEVLCVQRNYPPYGWTVPGGTLEDGESPEDGVIREVFEETGYRVVVENLVGIYSAPFKSDLVIYFMCQIVAREAWQPNSEIAAVDFFSVENLPSPMKNNTRIRILDAHAGRTGVWKTFSKEEHS</sequence>
<dbReference type="AlphaFoldDB" id="A0A514ECK1"/>
<dbReference type="InterPro" id="IPR020476">
    <property type="entry name" value="Nudix_hydrolase"/>
</dbReference>
<feature type="domain" description="Nudix hydrolase" evidence="4">
    <location>
        <begin position="1"/>
        <end position="123"/>
    </location>
</feature>
<evidence type="ECO:0000259" key="4">
    <source>
        <dbReference type="PROSITE" id="PS51462"/>
    </source>
</evidence>
<dbReference type="PANTHER" id="PTHR43046">
    <property type="entry name" value="GDP-MANNOSE MANNOSYL HYDROLASE"/>
    <property type="match status" value="1"/>
</dbReference>
<dbReference type="CDD" id="cd02883">
    <property type="entry name" value="NUDIX_Hydrolase"/>
    <property type="match status" value="1"/>
</dbReference>
<name>A0A514ECK1_9XANT</name>
<evidence type="ECO:0000313" key="6">
    <source>
        <dbReference type="Proteomes" id="UP000319349"/>
    </source>
</evidence>
<dbReference type="Pfam" id="PF00293">
    <property type="entry name" value="NUDIX"/>
    <property type="match status" value="1"/>
</dbReference>